<gene>
    <name evidence="1" type="ORF">B5808_02950</name>
</gene>
<dbReference type="RefSeq" id="WP_085018288.1">
    <property type="nucleotide sequence ID" value="NZ_BMHD01000001.1"/>
</dbReference>
<accession>A0A1X9LGN0</accession>
<name>A0A1X9LGN0_9MICO</name>
<evidence type="ECO:0000313" key="2">
    <source>
        <dbReference type="Proteomes" id="UP000192775"/>
    </source>
</evidence>
<evidence type="ECO:0000313" key="1">
    <source>
        <dbReference type="EMBL" id="ARJ04303.1"/>
    </source>
</evidence>
<protein>
    <submittedName>
        <fullName evidence="1">Uncharacterized protein</fullName>
    </submittedName>
</protein>
<dbReference type="KEGG" id="cphy:B5808_02950"/>
<sequence length="252" mass="26996">MIGVHTSLPRFAAAGQELRGIVEPADGVQGAIVAVSGEDGWSDRVLRAIGAGAAGVVVSRPRRSDPRRGAELIEASRSTPIVLDRAWLREDDVRRTLPVPELQVVVASCAGPARVLPELLRDCLGWTRRWGGVLGAAVDARSAEGVLAIVDLSGGRSSTVQARVLAEASAVPRMRVGTLGPQRLEVELLGEESVVRRDTEQGRTEPPRPLESRERSALRRVIAALGDEALPDEVSQLLADDRRARELLGRPT</sequence>
<dbReference type="EMBL" id="CP020715">
    <property type="protein sequence ID" value="ARJ04303.1"/>
    <property type="molecule type" value="Genomic_DNA"/>
</dbReference>
<reference evidence="1 2" key="1">
    <citation type="submission" date="2017-04" db="EMBL/GenBank/DDBJ databases">
        <authorList>
            <person name="Afonso C.L."/>
            <person name="Miller P.J."/>
            <person name="Scott M.A."/>
            <person name="Spackman E."/>
            <person name="Goraichik I."/>
            <person name="Dimitrov K.M."/>
            <person name="Suarez D.L."/>
            <person name="Swayne D.E."/>
        </authorList>
    </citation>
    <scope>NUCLEOTIDE SEQUENCE [LARGE SCALE GENOMIC DNA]</scope>
    <source>
        <strain evidence="2">XA(T)</strain>
    </source>
</reference>
<dbReference type="STRING" id="1619308.B5808_02950"/>
<organism evidence="1 2">
    <name type="scientific">Cnuibacter physcomitrellae</name>
    <dbReference type="NCBI Taxonomy" id="1619308"/>
    <lineage>
        <taxon>Bacteria</taxon>
        <taxon>Bacillati</taxon>
        <taxon>Actinomycetota</taxon>
        <taxon>Actinomycetes</taxon>
        <taxon>Micrococcales</taxon>
        <taxon>Microbacteriaceae</taxon>
        <taxon>Cnuibacter</taxon>
    </lineage>
</organism>
<dbReference type="Proteomes" id="UP000192775">
    <property type="component" value="Chromosome"/>
</dbReference>
<proteinExistence type="predicted"/>
<keyword evidence="2" id="KW-1185">Reference proteome</keyword>
<dbReference type="AlphaFoldDB" id="A0A1X9LGN0"/>